<evidence type="ECO:0000256" key="4">
    <source>
        <dbReference type="ARBA" id="ARBA00022825"/>
    </source>
</evidence>
<dbReference type="NCBIfam" id="TIGR00225">
    <property type="entry name" value="prc"/>
    <property type="match status" value="1"/>
</dbReference>
<dbReference type="Pfam" id="PF22694">
    <property type="entry name" value="CtpB_N-like"/>
    <property type="match status" value="1"/>
</dbReference>
<protein>
    <submittedName>
        <fullName evidence="7">S41 family peptidase</fullName>
    </submittedName>
</protein>
<dbReference type="Gene3D" id="3.30.750.44">
    <property type="match status" value="1"/>
</dbReference>
<dbReference type="Gene3D" id="3.90.226.10">
    <property type="entry name" value="2-enoyl-CoA Hydratase, Chain A, domain 1"/>
    <property type="match status" value="1"/>
</dbReference>
<dbReference type="GO" id="GO:0030288">
    <property type="term" value="C:outer membrane-bounded periplasmic space"/>
    <property type="evidence" value="ECO:0007669"/>
    <property type="project" value="TreeGrafter"/>
</dbReference>
<dbReference type="InterPro" id="IPR005151">
    <property type="entry name" value="Tail-specific_protease"/>
</dbReference>
<dbReference type="AlphaFoldDB" id="A0A7C6EHS5"/>
<dbReference type="InterPro" id="IPR029045">
    <property type="entry name" value="ClpP/crotonase-like_dom_sf"/>
</dbReference>
<keyword evidence="4 5" id="KW-0720">Serine protease</keyword>
<dbReference type="GO" id="GO:0008236">
    <property type="term" value="F:serine-type peptidase activity"/>
    <property type="evidence" value="ECO:0007669"/>
    <property type="project" value="UniProtKB-KW"/>
</dbReference>
<feature type="domain" description="PDZ" evidence="6">
    <location>
        <begin position="82"/>
        <end position="164"/>
    </location>
</feature>
<gene>
    <name evidence="7" type="ORF">ENV70_07245</name>
</gene>
<dbReference type="InterPro" id="IPR004447">
    <property type="entry name" value="Peptidase_S41A"/>
</dbReference>
<sequence length="511" mass="57418">MKKKIFIPIIVISLVFAVIITQWVWAKPDTYTSLRIFNKILKDVEDNYVDEVNTDSLLKGAINGMLNSLKDPHTQYLTKEEYEQLRVTTEGEFGGIGAQIGTREDKIVIISPIEGTPAYRAGLIPGDHIMMVDSVPTKGKSVDIVVKQIRGTPGTKVLLTIQREGIPEPFNVEITRSVIKLEAVPYYGMVTKDIGYIYLSSFSRTADAEFKAGLDSLFTWGAKKIIFDLRGNSGGLLQEGIAISEFFLSPNKDIVTTKGRIEPPRTFKSQKSYAYGEFPMITLVDGGSASASEIVAGALQDWDRSLIIGTNTFGKGSVQNVIPLEDGGALKLTTARWYTPSGRCIDKPFVEEETSLVNVTRVDSSKKNIYITLNLKRKVYGNGGITPDIMIEPRKLTKLETDIWIKGYFFDFAVHYTNTHKDLNKDFVVDNKVLDYFATYLKEKKKMDFTQAQFDSAKTALAERIKQEITLNLFGRKEMYRYRTGIDPLVQKAVELLKEVGSQKELFRNIK</sequence>
<dbReference type="PROSITE" id="PS50106">
    <property type="entry name" value="PDZ"/>
    <property type="match status" value="1"/>
</dbReference>
<dbReference type="PANTHER" id="PTHR32060:SF30">
    <property type="entry name" value="CARBOXY-TERMINAL PROCESSING PROTEASE CTPA"/>
    <property type="match status" value="1"/>
</dbReference>
<dbReference type="SUPFAM" id="SSF50156">
    <property type="entry name" value="PDZ domain-like"/>
    <property type="match status" value="1"/>
</dbReference>
<dbReference type="PANTHER" id="PTHR32060">
    <property type="entry name" value="TAIL-SPECIFIC PROTEASE"/>
    <property type="match status" value="1"/>
</dbReference>
<dbReference type="InterPro" id="IPR055210">
    <property type="entry name" value="CtpA/B_N"/>
</dbReference>
<name>A0A7C6EHS5_UNCW3</name>
<dbReference type="Pfam" id="PF17820">
    <property type="entry name" value="PDZ_6"/>
    <property type="match status" value="1"/>
</dbReference>
<keyword evidence="3 5" id="KW-0378">Hydrolase</keyword>
<reference evidence="7" key="1">
    <citation type="journal article" date="2020" name="mSystems">
        <title>Genome- and Community-Level Interaction Insights into Carbon Utilization and Element Cycling Functions of Hydrothermarchaeota in Hydrothermal Sediment.</title>
        <authorList>
            <person name="Zhou Z."/>
            <person name="Liu Y."/>
            <person name="Xu W."/>
            <person name="Pan J."/>
            <person name="Luo Z.H."/>
            <person name="Li M."/>
        </authorList>
    </citation>
    <scope>NUCLEOTIDE SEQUENCE [LARGE SCALE GENOMIC DNA]</scope>
    <source>
        <strain evidence="7">SpSt-783</strain>
    </source>
</reference>
<evidence type="ECO:0000256" key="3">
    <source>
        <dbReference type="ARBA" id="ARBA00022801"/>
    </source>
</evidence>
<organism evidence="7">
    <name type="scientific">candidate division WOR-3 bacterium</name>
    <dbReference type="NCBI Taxonomy" id="2052148"/>
    <lineage>
        <taxon>Bacteria</taxon>
        <taxon>Bacteria division WOR-3</taxon>
    </lineage>
</organism>
<comment type="similarity">
    <text evidence="1 5">Belongs to the peptidase S41A family.</text>
</comment>
<dbReference type="SMART" id="SM00228">
    <property type="entry name" value="PDZ"/>
    <property type="match status" value="1"/>
</dbReference>
<dbReference type="GO" id="GO:0006508">
    <property type="term" value="P:proteolysis"/>
    <property type="evidence" value="ECO:0007669"/>
    <property type="project" value="UniProtKB-KW"/>
</dbReference>
<dbReference type="Gene3D" id="2.30.42.10">
    <property type="match status" value="1"/>
</dbReference>
<dbReference type="EMBL" id="DTHJ01000145">
    <property type="protein sequence ID" value="HHS63383.1"/>
    <property type="molecule type" value="Genomic_DNA"/>
</dbReference>
<evidence type="ECO:0000313" key="7">
    <source>
        <dbReference type="EMBL" id="HHS63383.1"/>
    </source>
</evidence>
<evidence type="ECO:0000259" key="6">
    <source>
        <dbReference type="PROSITE" id="PS50106"/>
    </source>
</evidence>
<comment type="caution">
    <text evidence="7">The sequence shown here is derived from an EMBL/GenBank/DDBJ whole genome shotgun (WGS) entry which is preliminary data.</text>
</comment>
<dbReference type="CDD" id="cd06782">
    <property type="entry name" value="cpPDZ_CPP-like"/>
    <property type="match status" value="1"/>
</dbReference>
<proteinExistence type="inferred from homology"/>
<dbReference type="CDD" id="cd07560">
    <property type="entry name" value="Peptidase_S41_CPP"/>
    <property type="match status" value="1"/>
</dbReference>
<accession>A0A7C6EHS5</accession>
<dbReference type="GO" id="GO:0007165">
    <property type="term" value="P:signal transduction"/>
    <property type="evidence" value="ECO:0007669"/>
    <property type="project" value="TreeGrafter"/>
</dbReference>
<evidence type="ECO:0000256" key="2">
    <source>
        <dbReference type="ARBA" id="ARBA00022670"/>
    </source>
</evidence>
<dbReference type="SUPFAM" id="SSF52096">
    <property type="entry name" value="ClpP/crotonase"/>
    <property type="match status" value="1"/>
</dbReference>
<dbReference type="SMART" id="SM00245">
    <property type="entry name" value="TSPc"/>
    <property type="match status" value="1"/>
</dbReference>
<dbReference type="InterPro" id="IPR041489">
    <property type="entry name" value="PDZ_6"/>
</dbReference>
<evidence type="ECO:0000256" key="1">
    <source>
        <dbReference type="ARBA" id="ARBA00009179"/>
    </source>
</evidence>
<dbReference type="FunFam" id="2.30.42.10:FF:000063">
    <property type="entry name" value="Peptidase, S41 family"/>
    <property type="match status" value="1"/>
</dbReference>
<dbReference type="InterPro" id="IPR001478">
    <property type="entry name" value="PDZ"/>
</dbReference>
<dbReference type="Pfam" id="PF03572">
    <property type="entry name" value="Peptidase_S41"/>
    <property type="match status" value="1"/>
</dbReference>
<evidence type="ECO:0000256" key="5">
    <source>
        <dbReference type="RuleBase" id="RU004404"/>
    </source>
</evidence>
<keyword evidence="2 5" id="KW-0645">Protease</keyword>
<dbReference type="InterPro" id="IPR036034">
    <property type="entry name" value="PDZ_sf"/>
</dbReference>
<dbReference type="GO" id="GO:0004175">
    <property type="term" value="F:endopeptidase activity"/>
    <property type="evidence" value="ECO:0007669"/>
    <property type="project" value="TreeGrafter"/>
</dbReference>